<gene>
    <name evidence="2" type="ORF">MARPO_0002s0076</name>
</gene>
<sequence>MYLAVTPHDRALLSSRFPLSSALWLNLVTSLCYFEHGRVIRADQPNLQLRAWARTDCPSRNAIVPALQSSGHGSADPPSLSSFSLPESSGRSPQSVKGMKNILRGRGSPPAAAAAGAAGGPQFPNAANNSSTSTWF</sequence>
<evidence type="ECO:0000313" key="2">
    <source>
        <dbReference type="EMBL" id="PTQ49579.1"/>
    </source>
</evidence>
<dbReference type="Proteomes" id="UP000244005">
    <property type="component" value="Unassembled WGS sequence"/>
</dbReference>
<proteinExistence type="predicted"/>
<evidence type="ECO:0000256" key="1">
    <source>
        <dbReference type="SAM" id="MobiDB-lite"/>
    </source>
</evidence>
<protein>
    <submittedName>
        <fullName evidence="2">Uncharacterized protein</fullName>
    </submittedName>
</protein>
<reference evidence="3" key="1">
    <citation type="journal article" date="2017" name="Cell">
        <title>Insights into land plant evolution garnered from the Marchantia polymorpha genome.</title>
        <authorList>
            <person name="Bowman J.L."/>
            <person name="Kohchi T."/>
            <person name="Yamato K.T."/>
            <person name="Jenkins J."/>
            <person name="Shu S."/>
            <person name="Ishizaki K."/>
            <person name="Yamaoka S."/>
            <person name="Nishihama R."/>
            <person name="Nakamura Y."/>
            <person name="Berger F."/>
            <person name="Adam C."/>
            <person name="Aki S.S."/>
            <person name="Althoff F."/>
            <person name="Araki T."/>
            <person name="Arteaga-Vazquez M.A."/>
            <person name="Balasubrmanian S."/>
            <person name="Barry K."/>
            <person name="Bauer D."/>
            <person name="Boehm C.R."/>
            <person name="Briginshaw L."/>
            <person name="Caballero-Perez J."/>
            <person name="Catarino B."/>
            <person name="Chen F."/>
            <person name="Chiyoda S."/>
            <person name="Chovatia M."/>
            <person name="Davies K.M."/>
            <person name="Delmans M."/>
            <person name="Demura T."/>
            <person name="Dierschke T."/>
            <person name="Dolan L."/>
            <person name="Dorantes-Acosta A.E."/>
            <person name="Eklund D.M."/>
            <person name="Florent S.N."/>
            <person name="Flores-Sandoval E."/>
            <person name="Fujiyama A."/>
            <person name="Fukuzawa H."/>
            <person name="Galik B."/>
            <person name="Grimanelli D."/>
            <person name="Grimwood J."/>
            <person name="Grossniklaus U."/>
            <person name="Hamada T."/>
            <person name="Haseloff J."/>
            <person name="Hetherington A.J."/>
            <person name="Higo A."/>
            <person name="Hirakawa Y."/>
            <person name="Hundley H.N."/>
            <person name="Ikeda Y."/>
            <person name="Inoue K."/>
            <person name="Inoue S.I."/>
            <person name="Ishida S."/>
            <person name="Jia Q."/>
            <person name="Kakita M."/>
            <person name="Kanazawa T."/>
            <person name="Kawai Y."/>
            <person name="Kawashima T."/>
            <person name="Kennedy M."/>
            <person name="Kinose K."/>
            <person name="Kinoshita T."/>
            <person name="Kohara Y."/>
            <person name="Koide E."/>
            <person name="Komatsu K."/>
            <person name="Kopischke S."/>
            <person name="Kubo M."/>
            <person name="Kyozuka J."/>
            <person name="Lagercrantz U."/>
            <person name="Lin S.S."/>
            <person name="Lindquist E."/>
            <person name="Lipzen A.M."/>
            <person name="Lu C.W."/>
            <person name="De Luna E."/>
            <person name="Martienssen R.A."/>
            <person name="Minamino N."/>
            <person name="Mizutani M."/>
            <person name="Mizutani M."/>
            <person name="Mochizuki N."/>
            <person name="Monte I."/>
            <person name="Mosher R."/>
            <person name="Nagasaki H."/>
            <person name="Nakagami H."/>
            <person name="Naramoto S."/>
            <person name="Nishitani K."/>
            <person name="Ohtani M."/>
            <person name="Okamoto T."/>
            <person name="Okumura M."/>
            <person name="Phillips J."/>
            <person name="Pollak B."/>
            <person name="Reinders A."/>
            <person name="Rovekamp M."/>
            <person name="Sano R."/>
            <person name="Sawa S."/>
            <person name="Schmid M.W."/>
            <person name="Shirakawa M."/>
            <person name="Solano R."/>
            <person name="Spunde A."/>
            <person name="Suetsugu N."/>
            <person name="Sugano S."/>
            <person name="Sugiyama A."/>
            <person name="Sun R."/>
            <person name="Suzuki Y."/>
            <person name="Takenaka M."/>
            <person name="Takezawa D."/>
            <person name="Tomogane H."/>
            <person name="Tsuzuki M."/>
            <person name="Ueda T."/>
            <person name="Umeda M."/>
            <person name="Ward J.M."/>
            <person name="Watanabe Y."/>
            <person name="Yazaki K."/>
            <person name="Yokoyama R."/>
            <person name="Yoshitake Y."/>
            <person name="Yotsui I."/>
            <person name="Zachgo S."/>
            <person name="Schmutz J."/>
        </authorList>
    </citation>
    <scope>NUCLEOTIDE SEQUENCE [LARGE SCALE GENOMIC DNA]</scope>
    <source>
        <strain evidence="3">Tak-1</strain>
    </source>
</reference>
<dbReference type="Gramene" id="Mp1g28020.1">
    <property type="protein sequence ID" value="Mp1g28020.1.cds"/>
    <property type="gene ID" value="Mp1g28020"/>
</dbReference>
<accession>A0A2R6XU17</accession>
<feature type="compositionally biased region" description="Low complexity" evidence="1">
    <location>
        <begin position="74"/>
        <end position="93"/>
    </location>
</feature>
<feature type="region of interest" description="Disordered" evidence="1">
    <location>
        <begin position="63"/>
        <end position="136"/>
    </location>
</feature>
<name>A0A2R6XU17_MARPO</name>
<keyword evidence="3" id="KW-1185">Reference proteome</keyword>
<evidence type="ECO:0000313" key="3">
    <source>
        <dbReference type="Proteomes" id="UP000244005"/>
    </source>
</evidence>
<dbReference type="EMBL" id="KZ772674">
    <property type="protein sequence ID" value="PTQ49579.1"/>
    <property type="molecule type" value="Genomic_DNA"/>
</dbReference>
<feature type="compositionally biased region" description="Low complexity" evidence="1">
    <location>
        <begin position="109"/>
        <end position="129"/>
    </location>
</feature>
<organism evidence="2 3">
    <name type="scientific">Marchantia polymorpha</name>
    <name type="common">Common liverwort</name>
    <name type="synonym">Marchantia aquatica</name>
    <dbReference type="NCBI Taxonomy" id="3197"/>
    <lineage>
        <taxon>Eukaryota</taxon>
        <taxon>Viridiplantae</taxon>
        <taxon>Streptophyta</taxon>
        <taxon>Embryophyta</taxon>
        <taxon>Marchantiophyta</taxon>
        <taxon>Marchantiopsida</taxon>
        <taxon>Marchantiidae</taxon>
        <taxon>Marchantiales</taxon>
        <taxon>Marchantiaceae</taxon>
        <taxon>Marchantia</taxon>
    </lineage>
</organism>
<dbReference type="AlphaFoldDB" id="A0A2R6XU17"/>